<evidence type="ECO:0000256" key="1">
    <source>
        <dbReference type="SAM" id="MobiDB-lite"/>
    </source>
</evidence>
<comment type="caution">
    <text evidence="2">The sequence shown here is derived from an EMBL/GenBank/DDBJ whole genome shotgun (WGS) entry which is preliminary data.</text>
</comment>
<evidence type="ECO:0000313" key="5">
    <source>
        <dbReference type="Proteomes" id="UP001152797"/>
    </source>
</evidence>
<dbReference type="EMBL" id="CAMXCT010005569">
    <property type="protein sequence ID" value="CAI4012756.1"/>
    <property type="molecule type" value="Genomic_DNA"/>
</dbReference>
<proteinExistence type="predicted"/>
<reference evidence="3" key="2">
    <citation type="submission" date="2024-04" db="EMBL/GenBank/DDBJ databases">
        <authorList>
            <person name="Chen Y."/>
            <person name="Shah S."/>
            <person name="Dougan E. K."/>
            <person name="Thang M."/>
            <person name="Chan C."/>
        </authorList>
    </citation>
    <scope>NUCLEOTIDE SEQUENCE [LARGE SCALE GENOMIC DNA]</scope>
</reference>
<dbReference type="OrthoDB" id="10507377at2759"/>
<gene>
    <name evidence="2" type="ORF">C1SCF055_LOCUS37785</name>
</gene>
<feature type="region of interest" description="Disordered" evidence="1">
    <location>
        <begin position="432"/>
        <end position="502"/>
    </location>
</feature>
<organism evidence="2">
    <name type="scientific">Cladocopium goreaui</name>
    <dbReference type="NCBI Taxonomy" id="2562237"/>
    <lineage>
        <taxon>Eukaryota</taxon>
        <taxon>Sar</taxon>
        <taxon>Alveolata</taxon>
        <taxon>Dinophyceae</taxon>
        <taxon>Suessiales</taxon>
        <taxon>Symbiodiniaceae</taxon>
        <taxon>Cladocopium</taxon>
    </lineage>
</organism>
<protein>
    <submittedName>
        <fullName evidence="4">Tyr recombinase domain-containing protein</fullName>
    </submittedName>
</protein>
<feature type="compositionally biased region" description="Basic and acidic residues" evidence="1">
    <location>
        <begin position="224"/>
        <end position="241"/>
    </location>
</feature>
<evidence type="ECO:0000313" key="3">
    <source>
        <dbReference type="EMBL" id="CAL1166131.1"/>
    </source>
</evidence>
<dbReference type="Proteomes" id="UP001152797">
    <property type="component" value="Unassembled WGS sequence"/>
</dbReference>
<evidence type="ECO:0000313" key="2">
    <source>
        <dbReference type="EMBL" id="CAI4012756.1"/>
    </source>
</evidence>
<feature type="compositionally biased region" description="Low complexity" evidence="1">
    <location>
        <begin position="273"/>
        <end position="284"/>
    </location>
</feature>
<feature type="region of interest" description="Disordered" evidence="1">
    <location>
        <begin position="192"/>
        <end position="291"/>
    </location>
</feature>
<dbReference type="InterPro" id="IPR029063">
    <property type="entry name" value="SAM-dependent_MTases_sf"/>
</dbReference>
<feature type="compositionally biased region" description="Basic residues" evidence="1">
    <location>
        <begin position="485"/>
        <end position="497"/>
    </location>
</feature>
<dbReference type="EMBL" id="CAMXCT020005569">
    <property type="protein sequence ID" value="CAL1166131.1"/>
    <property type="molecule type" value="Genomic_DNA"/>
</dbReference>
<dbReference type="EMBL" id="CAMXCT030005569">
    <property type="protein sequence ID" value="CAL4800068.1"/>
    <property type="molecule type" value="Genomic_DNA"/>
</dbReference>
<accession>A0A9P1DMA9</accession>
<dbReference type="SUPFAM" id="SSF53335">
    <property type="entry name" value="S-adenosyl-L-methionine-dependent methyltransferases"/>
    <property type="match status" value="1"/>
</dbReference>
<keyword evidence="5" id="KW-1185">Reference proteome</keyword>
<feature type="compositionally biased region" description="Low complexity" evidence="1">
    <location>
        <begin position="192"/>
        <end position="205"/>
    </location>
</feature>
<sequence length="1884" mass="209204">MSGDRLAPWRKTGRKADGRHFEGLEEGCLFEFAAYDNRHQQQGRGLGCIGGRAIETHIDGGQVYTGQVLALEDGYYEYWFDETFGKIEELPQVIFHFCDVPENRCQSPTAYRDAIHVDVFRLLMAKQAERLHWLSDGCRERVRKHPAVVSGLAAAEGGVPPPGGAGQPAVPEAQDVQVGIPGVEGLARALGTGAAPAKATGAEAKSSSESEHEKKRARKKDRPKHGDHEHREALEKREPAEPRLSALDLAIKDKKEKKDGGKKKSKKRDSSSSRRSPSTSSSSGELFHSAALPRGLERLRRVHQKKPGRLASLTLQRMRELVQQAQGRGTAEMEEDQLPATATGYLSNVFLVTHPPATVNLRTLKELRTVAAVIDLLCHNDPLRGLDILTQRFKALELAHKQQSWTQATQLELIMNDDLGAVFRPELRAAQSEVKEDMKIQRGPYRPARPNNWQTQTWAAEAPANEGKGDDTKEGPPLNSPAKGGGKKGKGKGKKGRALAGPEIDEATRAHYEQLCRDVRLHRLYAAVLASYAKIEDRETIYKDFSMLLVEWREHPVETTLKLVEAYYHPLVTEGGLAGDRSFSRVTPSRQVDPRLGKMAGRKQRAMEGKLLGVVGSTQVRELFTGWDASDGGVYVGAGSELFPTSIFQENFADNISVQDAGRVLDGRPLYVDSGQFASAADVVDKFSVDGKKHTWTWETCQEALRGLMHGKVSVSLAGVVLKTIVRNCPGHLGNIVRMLPGCARRHFRQSPVEVMPIATPEDSQAEVRLKKLLFDDKGPRQLTGAERAQANELAMGCGTEVWLGLALDVLNAMFCGGSRPLGKLMPHPKVWTPEQEHIVSQLRSEIELWTSAEGAEIELAPWESVSQGLGDFYTGFEVTKAYKLSWKAIEPHVPGPGEAGRVTLAETVAPELRDYVLDPELLRIPDDELGEIKHSAPVLVESNAEYDLIVENLVKAGMFEREVEAETLKVLDKPVYNGMFGVHKSWIDQGQGEWMRTLRLIINLIPSNLTQRRMPQQPSKHMGYAPLWGSMALLDGEVILSYGEDVRHCFHIFAPGEKWRGYFVLSKKASGKSFGDGVNTPARPRVRSAPMGWANMVDFVQSSLERMGSLAGIPATRCVRMGEPSPLLELSTPRHYHSFYVDNYDGFTVVASTDLGLYEGKPSDAQLRLREVFQTWSIGRDEKKAAEGTLSWTSLGAEQLGPEGLVGSSRKFRRAVLGSCLHLLKMPYLKTSDQELLSLVGKLMHAVQYCQPLACVFDELYRNLQINDPEIEVDIGAMEELLMLCGLLPLMWTSQRSVLNATAYATDASPDGGGACQTTSLSPRGRAKLHLMCSEAQGQEGGACDSVLLIEMFGGMGGLRRAVELLGVLPQGIILVDSDPLCIKLAKRHCAYVITVDNINKVDKAMIRSWRAQFPRANMVLVGGGWPCGQKQHELKKVSRPLRLPDWKVVEFYENVVMDEADLTTQSQKIGKLPVLNEAADVLRCRRPRLYWLKGLEMILGSDLELLENQTVGELQTKLTVAKISSSKPPMEWFLRKDCKKFRDEGRPFFTFARPVPRAEAPRDPAGYERCDAKTLGRWRGDSYRLAPYQYSEDNLVMTGHGPRRLLSDEQWRMLGYNSDALDFKQKLSEDQRGQLIGNTFPVLVVARLLAALAVPANVCEGQDLSALLWQVWKSNEDKVQQLKEASWSQRFGPAATGVVGGLRHLLVQVPVGPSQSPRSLLDPSDALTDEQLLVYLITRNVSHRGTDVNLDHGMPFSSSDFCRRSVDPSHWQWKVTLSYKWKQPHAHITQLETVAVLDLLRKMMRSKDNQKRKTLLLVDNASVVGILAKGRTTATSLRQPLRRIAAILVATSSRLVVAWIKSEWNPADGPSRWVVRRAKTDA</sequence>
<feature type="compositionally biased region" description="Basic and acidic residues" evidence="1">
    <location>
        <begin position="250"/>
        <end position="259"/>
    </location>
</feature>
<evidence type="ECO:0000313" key="4">
    <source>
        <dbReference type="EMBL" id="CAL4800068.1"/>
    </source>
</evidence>
<name>A0A9P1DMA9_9DINO</name>
<reference evidence="2" key="1">
    <citation type="submission" date="2022-10" db="EMBL/GenBank/DDBJ databases">
        <authorList>
            <person name="Chen Y."/>
            <person name="Dougan E. K."/>
            <person name="Chan C."/>
            <person name="Rhodes N."/>
            <person name="Thang M."/>
        </authorList>
    </citation>
    <scope>NUCLEOTIDE SEQUENCE</scope>
</reference>